<evidence type="ECO:0000256" key="7">
    <source>
        <dbReference type="ARBA" id="ARBA00022695"/>
    </source>
</evidence>
<keyword evidence="3" id="KW-0696">RNA-directed RNA polymerase</keyword>
<dbReference type="SUPFAM" id="SSF88633">
    <property type="entry name" value="Positive stranded ssRNA viruses"/>
    <property type="match status" value="1"/>
</dbReference>
<dbReference type="GO" id="GO:0006508">
    <property type="term" value="P:proteolysis"/>
    <property type="evidence" value="ECO:0007669"/>
    <property type="project" value="UniProtKB-KW"/>
</dbReference>
<keyword evidence="9" id="KW-0378">Hydrolase</keyword>
<dbReference type="EMBL" id="MT138024">
    <property type="protein sequence ID" value="QKN88791.1"/>
    <property type="molecule type" value="Genomic_RNA"/>
</dbReference>
<evidence type="ECO:0000256" key="8">
    <source>
        <dbReference type="ARBA" id="ARBA00022741"/>
    </source>
</evidence>
<keyword evidence="5" id="KW-0645">Protease</keyword>
<feature type="domain" description="Peptidase C24" evidence="17">
    <location>
        <begin position="130"/>
        <end position="277"/>
    </location>
</feature>
<evidence type="ECO:0000256" key="2">
    <source>
        <dbReference type="ARBA" id="ARBA00004328"/>
    </source>
</evidence>
<keyword evidence="12" id="KW-0946">Virion</keyword>
<dbReference type="InterPro" id="IPR043502">
    <property type="entry name" value="DNA/RNA_pol_sf"/>
</dbReference>
<dbReference type="GO" id="GO:0004197">
    <property type="term" value="F:cysteine-type endopeptidase activity"/>
    <property type="evidence" value="ECO:0007669"/>
    <property type="project" value="InterPro"/>
</dbReference>
<keyword evidence="13" id="KW-0693">Viral RNA replication</keyword>
<evidence type="ECO:0000259" key="16">
    <source>
        <dbReference type="PROSITE" id="PS50507"/>
    </source>
</evidence>
<comment type="subcellular location">
    <subcellularLocation>
        <location evidence="1">Host cytoplasm</location>
    </subcellularLocation>
    <subcellularLocation>
        <location evidence="2">Virion</location>
    </subcellularLocation>
</comment>
<sequence length="1396" mass="150420">MGHFFGRSLLLTTTSVVMGWLSRYIKTIGGTILKRIAAHLGVVFASFNVTMALRPSEGPRRPFAGRALDDAEYDQHLYDEARRAMRREFTVEDFMAARRGDRGADPTLTAYWNLRQARRAAGAWQPISEGPGPVAEMKTPGGTRVGHLVHLGAGLYVGLRHCFKQLKPEGYEEIHADGDLGFYKGPGDRPYLTVADMEPAQLAGIPVRSTERGSFIASQATVVGYKVRPEQTIRTGPGYCGTPYLDKDGRMVGIHAASGPGYLLCHEITRAQVAMAKRKMARPMSWRGIPAYPSPVPQGPLPNTSNYQATTREGCASEPALAGTGDERGGPSQITLLQDALANFMKEPGPIQPWALAAAQDYVTRQLKSWVGDADLTQLGFYDALHTLNLDTSCGPFVRGKKKDHFDEDGSLRQGELYDHLHSCWDTLQSGKPIQHAYKLGLKDEMLPKHKVMSKKRLLWAADVGLTHAMAAVFYPLFERIKAGAPHHGIGVGMNADSLATLEAFQARAEGKHVVVGDYRQWDSTLHPSILAAAINAMFALVPSTQFSRALQRTLLTCPTGYVLDVCVNPLRGLPSGIPGTSFLNSVAHLVLHAYCVTLSAVESGLGRVTMGEFDIITYGDDFVCFWPPSARGMETLYAEQVAKLGMVITSPTKGPFGERSDITFLKRTYATWGADGYDWVEMPYLDAESIVRQFHYMKGRSKPNPMEYRPMDTPERRSQLVAALAYASVNPDVDYGQLEYLYTIQCADFPPTRTESAASHASHVAQATAPVDPVQPSGHELDIVFKHTSEIPTSESGICSLSAMEPTPSLGTPGSSNQTPASADPTIHSADAGGSVNATPVAAPQTGASALATTSTGVATGIDPYIFGNFVLAHRLTWRPTHAPGTVLLTASLGPALNPYLDHLAAMYAGWSGSMRLQLLVSGAGSFGGMVTAAVVPPGGQAASPATMGTGYPHLTVDVRQLSGLVITLPDITTLNYHRIPQERSELTTSLIITVLTPLINPFATSGSTPYAQAAEILVLTAPGEDFQFHLLSPPRTMVQPHSYGRATDPSRWHDNRYGARVRRLVFLSNWHQQNHHFDSNGDTMGWSGPDPRLPIRAILEGNVPTNTVESRIYFVRAGGTYRDIIRGIPQGWPDIRSTGVWTEQQSQGSPNPFSGRAFGVLCTGTVGSSSPSDRSRELSAIGIPAMAYPFVGTQAHNTMLSGGPLQSEPTIVEGTHHVGFVFTTGYNTTGTNLGNSLILSPSAVVNRTGSAPNGTFDDTPVTIYGRTNPFFPPAGYSVVAFASQPTNSSQYDTRAWLRASQPAELSIHLASNPNPFPPSEMAIFMVHSPSSGESFQMALLSNGYMVTGPMQANSYYEIPDDLSVEFIGMGSVGAAIRGPAGVAPVGTRGATSQE</sequence>
<evidence type="ECO:0000256" key="3">
    <source>
        <dbReference type="ARBA" id="ARBA00022484"/>
    </source>
</evidence>
<dbReference type="InterPro" id="IPR004004">
    <property type="entry name" value="Helic/Pol/Pept_Calicivir-typ"/>
</dbReference>
<keyword evidence="8" id="KW-0547">Nucleotide-binding</keyword>
<keyword evidence="14" id="KW-1035">Host cytoplasm</keyword>
<dbReference type="Pfam" id="PF00915">
    <property type="entry name" value="Calici_coat"/>
    <property type="match status" value="1"/>
</dbReference>
<dbReference type="Gene3D" id="1.20.960.20">
    <property type="match status" value="1"/>
</dbReference>
<dbReference type="InterPro" id="IPR000317">
    <property type="entry name" value="Peptidase_C24"/>
</dbReference>
<evidence type="ECO:0000256" key="5">
    <source>
        <dbReference type="ARBA" id="ARBA00022670"/>
    </source>
</evidence>
<evidence type="ECO:0000256" key="14">
    <source>
        <dbReference type="ARBA" id="ARBA00023200"/>
    </source>
</evidence>
<evidence type="ECO:0000313" key="18">
    <source>
        <dbReference type="EMBL" id="QKN88791.1"/>
    </source>
</evidence>
<evidence type="ECO:0000256" key="12">
    <source>
        <dbReference type="ARBA" id="ARBA00022844"/>
    </source>
</evidence>
<evidence type="ECO:0000256" key="13">
    <source>
        <dbReference type="ARBA" id="ARBA00022953"/>
    </source>
</evidence>
<dbReference type="GO" id="GO:0003968">
    <property type="term" value="F:RNA-directed RNA polymerase activity"/>
    <property type="evidence" value="ECO:0007669"/>
    <property type="project" value="UniProtKB-KW"/>
</dbReference>
<dbReference type="Pfam" id="PF00680">
    <property type="entry name" value="RdRP_1"/>
    <property type="match status" value="1"/>
</dbReference>
<dbReference type="GO" id="GO:0039694">
    <property type="term" value="P:viral RNA genome replication"/>
    <property type="evidence" value="ECO:0007669"/>
    <property type="project" value="InterPro"/>
</dbReference>
<dbReference type="PRINTS" id="PR00916">
    <property type="entry name" value="2CENDOPTASE"/>
</dbReference>
<dbReference type="Gene3D" id="3.30.70.270">
    <property type="match status" value="1"/>
</dbReference>
<evidence type="ECO:0000256" key="6">
    <source>
        <dbReference type="ARBA" id="ARBA00022679"/>
    </source>
</evidence>
<dbReference type="InterPro" id="IPR007094">
    <property type="entry name" value="RNA-dir_pol_PSvirus"/>
</dbReference>
<feature type="domain" description="RdRp catalytic" evidence="16">
    <location>
        <begin position="512"/>
        <end position="635"/>
    </location>
</feature>
<evidence type="ECO:0000256" key="10">
    <source>
        <dbReference type="ARBA" id="ARBA00022807"/>
    </source>
</evidence>
<feature type="region of interest" description="Disordered" evidence="15">
    <location>
        <begin position="800"/>
        <end position="842"/>
    </location>
</feature>
<dbReference type="GO" id="GO:0005524">
    <property type="term" value="F:ATP binding"/>
    <property type="evidence" value="ECO:0007669"/>
    <property type="project" value="UniProtKB-KW"/>
</dbReference>
<accession>A0A6M9Z764</accession>
<dbReference type="GO" id="GO:0006351">
    <property type="term" value="P:DNA-templated transcription"/>
    <property type="evidence" value="ECO:0007669"/>
    <property type="project" value="InterPro"/>
</dbReference>
<evidence type="ECO:0000256" key="1">
    <source>
        <dbReference type="ARBA" id="ARBA00004192"/>
    </source>
</evidence>
<evidence type="ECO:0000256" key="11">
    <source>
        <dbReference type="ARBA" id="ARBA00022840"/>
    </source>
</evidence>
<dbReference type="InterPro" id="IPR043128">
    <property type="entry name" value="Rev_trsase/Diguanyl_cyclase"/>
</dbReference>
<dbReference type="Gene3D" id="2.60.120.20">
    <property type="match status" value="1"/>
</dbReference>
<keyword evidence="10" id="KW-0788">Thiol protease</keyword>
<evidence type="ECO:0000259" key="17">
    <source>
        <dbReference type="PROSITE" id="PS51894"/>
    </source>
</evidence>
<dbReference type="PROSITE" id="PS51894">
    <property type="entry name" value="CV_3CL_PRO"/>
    <property type="match status" value="1"/>
</dbReference>
<dbReference type="Gene3D" id="6.10.140.320">
    <property type="match status" value="1"/>
</dbReference>
<dbReference type="GO" id="GO:0019028">
    <property type="term" value="C:viral capsid"/>
    <property type="evidence" value="ECO:0007669"/>
    <property type="project" value="UniProtKB-KW"/>
</dbReference>
<dbReference type="InterPro" id="IPR001205">
    <property type="entry name" value="RNA-dir_pol_C"/>
</dbReference>
<feature type="region of interest" description="Disordered" evidence="15">
    <location>
        <begin position="753"/>
        <end position="778"/>
    </location>
</feature>
<organism evidence="18">
    <name type="scientific">Caliciviridae sp</name>
    <dbReference type="NCBI Taxonomy" id="1916234"/>
    <lineage>
        <taxon>Viruses</taxon>
        <taxon>Riboviria</taxon>
        <taxon>Orthornavirae</taxon>
        <taxon>Pisuviricota</taxon>
        <taxon>Pisoniviricetes</taxon>
        <taxon>Picornavirales</taxon>
        <taxon>Caliciviridae</taxon>
    </lineage>
</organism>
<protein>
    <submittedName>
        <fullName evidence="18">Polyprotein</fullName>
    </submittedName>
</protein>
<keyword evidence="7" id="KW-0548">Nucleotidyltransferase</keyword>
<dbReference type="SUPFAM" id="SSF56672">
    <property type="entry name" value="DNA/RNA polymerases"/>
    <property type="match status" value="1"/>
</dbReference>
<reference evidence="18" key="1">
    <citation type="submission" date="2020-01" db="EMBL/GenBank/DDBJ databases">
        <title>Viral genomes from wild and zoo birds in China.</title>
        <authorList>
            <person name="Zhou R."/>
            <person name="Shan T."/>
            <person name="Yang S."/>
            <person name="Zhang W."/>
        </authorList>
    </citation>
    <scope>NUCLEOTIDE SEQUENCE</scope>
    <source>
        <strain evidence="18">Res169cal1nc</strain>
    </source>
</reference>
<proteinExistence type="predicted"/>
<evidence type="ECO:0000256" key="15">
    <source>
        <dbReference type="SAM" id="MobiDB-lite"/>
    </source>
</evidence>
<keyword evidence="6" id="KW-0808">Transferase</keyword>
<dbReference type="InterPro" id="IPR004005">
    <property type="entry name" value="Calicivirus_coat"/>
</dbReference>
<dbReference type="PROSITE" id="PS50507">
    <property type="entry name" value="RDRP_SSRNA_POS"/>
    <property type="match status" value="1"/>
</dbReference>
<keyword evidence="11" id="KW-0067">ATP-binding</keyword>
<dbReference type="PRINTS" id="PR00918">
    <property type="entry name" value="CALICVIRUSNS"/>
</dbReference>
<dbReference type="GO" id="GO:0030430">
    <property type="term" value="C:host cell cytoplasm"/>
    <property type="evidence" value="ECO:0007669"/>
    <property type="project" value="UniProtKB-SubCell"/>
</dbReference>
<name>A0A6M9Z764_9CALI</name>
<keyword evidence="4" id="KW-0167">Capsid protein</keyword>
<dbReference type="GO" id="GO:0004386">
    <property type="term" value="F:helicase activity"/>
    <property type="evidence" value="ECO:0007669"/>
    <property type="project" value="InterPro"/>
</dbReference>
<evidence type="ECO:0000256" key="4">
    <source>
        <dbReference type="ARBA" id="ARBA00022561"/>
    </source>
</evidence>
<dbReference type="GO" id="GO:0003723">
    <property type="term" value="F:RNA binding"/>
    <property type="evidence" value="ECO:0007669"/>
    <property type="project" value="InterPro"/>
</dbReference>
<evidence type="ECO:0000256" key="9">
    <source>
        <dbReference type="ARBA" id="ARBA00022801"/>
    </source>
</evidence>
<feature type="compositionally biased region" description="Polar residues" evidence="15">
    <location>
        <begin position="810"/>
        <end position="822"/>
    </location>
</feature>
<feature type="compositionally biased region" description="Low complexity" evidence="15">
    <location>
        <begin position="757"/>
        <end position="770"/>
    </location>
</feature>
<dbReference type="InterPro" id="IPR029053">
    <property type="entry name" value="Viral_coat"/>
</dbReference>